<protein>
    <recommendedName>
        <fullName evidence="5">Outer membrane protein beta-barrel domain-containing protein</fullName>
    </recommendedName>
</protein>
<keyword evidence="4" id="KW-1185">Reference proteome</keyword>
<sequence length="272" mass="27922">MAGLCRVGLCMTGLCMAAGLAAGLAGPATAQGIDPPTPAPSATGIATGPGGGKWRGQITPYVWATGLGGSIRPAGTDRGVRIDTSFTDLLRDLDGALFVSGLARRDRLVLLGDLSWSSSSRAGVLPVPPAGLPARARLRQTSATLAGGWRAIEGPGTTVDLLAGARLWRVRGAVSSALGAAASTHSFVDPLVAARVNLRIAPQWSALVHVDVGGFGAGSHRATQVLGTVNHRTDSGITVSAGYRHLEVDYRRGGSRFDLRMGGPILGATWQF</sequence>
<reference evidence="3" key="1">
    <citation type="submission" date="2017-05" db="EMBL/GenBank/DDBJ databases">
        <authorList>
            <person name="Imhoff J.F."/>
            <person name="Rahn T."/>
            <person name="Kuenzel S."/>
            <person name="Neulinger S.C."/>
        </authorList>
    </citation>
    <scope>NUCLEOTIDE SEQUENCE</scope>
    <source>
        <strain evidence="3">LMG 28126</strain>
    </source>
</reference>
<keyword evidence="2" id="KW-0732">Signal</keyword>
<evidence type="ECO:0000256" key="1">
    <source>
        <dbReference type="SAM" id="MobiDB-lite"/>
    </source>
</evidence>
<accession>A0A934TKF8</accession>
<evidence type="ECO:0000256" key="2">
    <source>
        <dbReference type="SAM" id="SignalP"/>
    </source>
</evidence>
<dbReference type="EMBL" id="NHSD01000251">
    <property type="protein sequence ID" value="MBK5927472.1"/>
    <property type="molecule type" value="Genomic_DNA"/>
</dbReference>
<feature type="signal peptide" evidence="2">
    <location>
        <begin position="1"/>
        <end position="30"/>
    </location>
</feature>
<feature type="chain" id="PRO_5037505813" description="Outer membrane protein beta-barrel domain-containing protein" evidence="2">
    <location>
        <begin position="31"/>
        <end position="272"/>
    </location>
</feature>
<evidence type="ECO:0000313" key="4">
    <source>
        <dbReference type="Proteomes" id="UP000706333"/>
    </source>
</evidence>
<evidence type="ECO:0000313" key="3">
    <source>
        <dbReference type="EMBL" id="MBK5927472.1"/>
    </source>
</evidence>
<gene>
    <name evidence="3" type="ORF">CCR87_09060</name>
</gene>
<dbReference type="AlphaFoldDB" id="A0A934TKF8"/>
<feature type="region of interest" description="Disordered" evidence="1">
    <location>
        <begin position="32"/>
        <end position="53"/>
    </location>
</feature>
<comment type="caution">
    <text evidence="3">The sequence shown here is derived from an EMBL/GenBank/DDBJ whole genome shotgun (WGS) entry which is preliminary data.</text>
</comment>
<reference evidence="3" key="2">
    <citation type="journal article" date="2020" name="Microorganisms">
        <title>Osmotic Adaptation and Compatible Solute Biosynthesis of Phototrophic Bacteria as Revealed from Genome Analyses.</title>
        <authorList>
            <person name="Imhoff J.F."/>
            <person name="Rahn T."/>
            <person name="Kunzel S."/>
            <person name="Keller A."/>
            <person name="Neulinger S.C."/>
        </authorList>
    </citation>
    <scope>NUCLEOTIDE SEQUENCE</scope>
    <source>
        <strain evidence="3">LMG 28126</strain>
    </source>
</reference>
<evidence type="ECO:0008006" key="5">
    <source>
        <dbReference type="Google" id="ProtNLM"/>
    </source>
</evidence>
<name>A0A934TKF8_9RHOB</name>
<dbReference type="Proteomes" id="UP000706333">
    <property type="component" value="Unassembled WGS sequence"/>
</dbReference>
<proteinExistence type="predicted"/>
<organism evidence="3 4">
    <name type="scientific">Rhodobaculum claviforme</name>
    <dbReference type="NCBI Taxonomy" id="1549854"/>
    <lineage>
        <taxon>Bacteria</taxon>
        <taxon>Pseudomonadati</taxon>
        <taxon>Pseudomonadota</taxon>
        <taxon>Alphaproteobacteria</taxon>
        <taxon>Rhodobacterales</taxon>
        <taxon>Paracoccaceae</taxon>
        <taxon>Rhodobaculum</taxon>
    </lineage>
</organism>